<protein>
    <submittedName>
        <fullName evidence="2">Uncharacterized protein</fullName>
    </submittedName>
</protein>
<feature type="transmembrane region" description="Helical" evidence="1">
    <location>
        <begin position="91"/>
        <end position="109"/>
    </location>
</feature>
<reference evidence="2 3" key="1">
    <citation type="journal article" date="2016" name="Nat. Commun.">
        <title>Thousands of microbial genomes shed light on interconnected biogeochemical processes in an aquifer system.</title>
        <authorList>
            <person name="Anantharaman K."/>
            <person name="Brown C.T."/>
            <person name="Hug L.A."/>
            <person name="Sharon I."/>
            <person name="Castelle C.J."/>
            <person name="Probst A.J."/>
            <person name="Thomas B.C."/>
            <person name="Singh A."/>
            <person name="Wilkins M.J."/>
            <person name="Karaoz U."/>
            <person name="Brodie E.L."/>
            <person name="Williams K.H."/>
            <person name="Hubbard S.S."/>
            <person name="Banfield J.F."/>
        </authorList>
    </citation>
    <scope>NUCLEOTIDE SEQUENCE [LARGE SCALE GENOMIC DNA]</scope>
</reference>
<gene>
    <name evidence="2" type="ORF">A3G03_03370</name>
</gene>
<keyword evidence="1" id="KW-1133">Transmembrane helix</keyword>
<proteinExistence type="predicted"/>
<evidence type="ECO:0000313" key="2">
    <source>
        <dbReference type="EMBL" id="OHA43378.1"/>
    </source>
</evidence>
<feature type="transmembrane region" description="Helical" evidence="1">
    <location>
        <begin position="55"/>
        <end position="79"/>
    </location>
</feature>
<sequence>MSVKFSPAKIVPASLLIMSLLVLLMPNIASAQFNFGGIITYMDPYCEGWIPFVWYGMFFWLGPPSFLPVMWIPATVTTYYSYGPPTHPGQWLFGAYAPAWMPCILWIWVPCGFWLCPVPIIKGGGFPILYNGSSL</sequence>
<dbReference type="Proteomes" id="UP000176355">
    <property type="component" value="Unassembled WGS sequence"/>
</dbReference>
<comment type="caution">
    <text evidence="2">The sequence shown here is derived from an EMBL/GenBank/DDBJ whole genome shotgun (WGS) entry which is preliminary data.</text>
</comment>
<keyword evidence="1" id="KW-0472">Membrane</keyword>
<organism evidence="2 3">
    <name type="scientific">Candidatus Taylorbacteria bacterium RIFCSPLOWO2_12_FULL_44_15c</name>
    <dbReference type="NCBI Taxonomy" id="1802333"/>
    <lineage>
        <taxon>Bacteria</taxon>
        <taxon>Candidatus Tayloriibacteriota</taxon>
    </lineage>
</organism>
<evidence type="ECO:0000313" key="3">
    <source>
        <dbReference type="Proteomes" id="UP000176355"/>
    </source>
</evidence>
<dbReference type="EMBL" id="MHSL01000025">
    <property type="protein sequence ID" value="OHA43378.1"/>
    <property type="molecule type" value="Genomic_DNA"/>
</dbReference>
<dbReference type="AlphaFoldDB" id="A0A1G2P4W8"/>
<keyword evidence="1" id="KW-0812">Transmembrane</keyword>
<name>A0A1G2P4W8_9BACT</name>
<evidence type="ECO:0000256" key="1">
    <source>
        <dbReference type="SAM" id="Phobius"/>
    </source>
</evidence>
<accession>A0A1G2P4W8</accession>